<protein>
    <submittedName>
        <fullName evidence="2">Putative transcriptional regulator</fullName>
    </submittedName>
</protein>
<dbReference type="CDD" id="cd20301">
    <property type="entry name" value="cupin_ChrR"/>
    <property type="match status" value="1"/>
</dbReference>
<evidence type="ECO:0000313" key="2">
    <source>
        <dbReference type="EMBL" id="MBB3987676.1"/>
    </source>
</evidence>
<dbReference type="SUPFAM" id="SSF51182">
    <property type="entry name" value="RmlC-like cupins"/>
    <property type="match status" value="1"/>
</dbReference>
<dbReference type="InterPro" id="IPR041916">
    <property type="entry name" value="Anti_sigma_zinc_sf"/>
</dbReference>
<dbReference type="RefSeq" id="WP_183968997.1">
    <property type="nucleotide sequence ID" value="NZ_BAABBZ010000056.1"/>
</dbReference>
<dbReference type="InterPro" id="IPR014710">
    <property type="entry name" value="RmlC-like_jellyroll"/>
</dbReference>
<keyword evidence="3" id="KW-1185">Reference proteome</keyword>
<dbReference type="Gene3D" id="1.10.10.1320">
    <property type="entry name" value="Anti-sigma factor, zinc-finger domain"/>
    <property type="match status" value="1"/>
</dbReference>
<sequence length="215" mass="23276">MTDPIHHLTEDLLQSYATGTLPEAVNLIVASHVSLCDTCRAAVESYEALGGAVLDTQEVEALSDDALDRAMAAIRCVAPETRPIQLPDPDPVVPAPLRNYIGSLDKVRWRPLGLGVKQAILDTTSEATARLLFIPAGVAVPDHSHKGLELTLVLQGAFSDEDGRFERGDIEVADDSVEHMPVADISEDCICLAVTDAPLRFNGFLPRMLQPIFRI</sequence>
<dbReference type="AlphaFoldDB" id="A0A7W6GTM0"/>
<comment type="caution">
    <text evidence="2">The sequence shown here is derived from an EMBL/GenBank/DDBJ whole genome shotgun (WGS) entry which is preliminary data.</text>
</comment>
<evidence type="ECO:0000259" key="1">
    <source>
        <dbReference type="Pfam" id="PF12973"/>
    </source>
</evidence>
<reference evidence="2 3" key="1">
    <citation type="submission" date="2020-08" db="EMBL/GenBank/DDBJ databases">
        <title>Genomic Encyclopedia of Type Strains, Phase IV (KMG-IV): sequencing the most valuable type-strain genomes for metagenomic binning, comparative biology and taxonomic classification.</title>
        <authorList>
            <person name="Goeker M."/>
        </authorList>
    </citation>
    <scope>NUCLEOTIDE SEQUENCE [LARGE SCALE GENOMIC DNA]</scope>
    <source>
        <strain evidence="2 3">DSM 102235</strain>
    </source>
</reference>
<accession>A0A7W6GTM0</accession>
<dbReference type="InterPro" id="IPR011051">
    <property type="entry name" value="RmlC_Cupin_sf"/>
</dbReference>
<dbReference type="Pfam" id="PF12973">
    <property type="entry name" value="Cupin_7"/>
    <property type="match status" value="1"/>
</dbReference>
<organism evidence="2 3">
    <name type="scientific">Sagittula marina</name>
    <dbReference type="NCBI Taxonomy" id="943940"/>
    <lineage>
        <taxon>Bacteria</taxon>
        <taxon>Pseudomonadati</taxon>
        <taxon>Pseudomonadota</taxon>
        <taxon>Alphaproteobacteria</taxon>
        <taxon>Rhodobacterales</taxon>
        <taxon>Roseobacteraceae</taxon>
        <taxon>Sagittula</taxon>
    </lineage>
</organism>
<dbReference type="NCBIfam" id="TIGR02451">
    <property type="entry name" value="anti_sig_ChrR"/>
    <property type="match status" value="1"/>
</dbReference>
<dbReference type="Gene3D" id="2.60.120.10">
    <property type="entry name" value="Jelly Rolls"/>
    <property type="match status" value="1"/>
</dbReference>
<dbReference type="Proteomes" id="UP000541426">
    <property type="component" value="Unassembled WGS sequence"/>
</dbReference>
<dbReference type="InterPro" id="IPR025979">
    <property type="entry name" value="ChrR-like_cupin_dom"/>
</dbReference>
<evidence type="ECO:0000313" key="3">
    <source>
        <dbReference type="Proteomes" id="UP000541426"/>
    </source>
</evidence>
<proteinExistence type="predicted"/>
<gene>
    <name evidence="2" type="ORF">GGQ68_004029</name>
</gene>
<feature type="domain" description="ChrR-like cupin" evidence="1">
    <location>
        <begin position="103"/>
        <end position="193"/>
    </location>
</feature>
<dbReference type="EMBL" id="JACIEJ010000012">
    <property type="protein sequence ID" value="MBB3987676.1"/>
    <property type="molecule type" value="Genomic_DNA"/>
</dbReference>
<name>A0A7W6GTM0_9RHOB</name>
<dbReference type="InterPro" id="IPR012807">
    <property type="entry name" value="Anti-sigma_ChrR"/>
</dbReference>